<dbReference type="PROSITE" id="PS50089">
    <property type="entry name" value="ZF_RING_2"/>
    <property type="match status" value="1"/>
</dbReference>
<dbReference type="PANTHER" id="PTHR45626">
    <property type="entry name" value="TRANSCRIPTION TERMINATION FACTOR 2-RELATED"/>
    <property type="match status" value="1"/>
</dbReference>
<dbReference type="GeneID" id="28738229"/>
<evidence type="ECO:0000259" key="9">
    <source>
        <dbReference type="PROSITE" id="PS50089"/>
    </source>
</evidence>
<dbReference type="GO" id="GO:0000724">
    <property type="term" value="P:double-strand break repair via homologous recombination"/>
    <property type="evidence" value="ECO:0007669"/>
    <property type="project" value="TreeGrafter"/>
</dbReference>
<feature type="compositionally biased region" description="Low complexity" evidence="8">
    <location>
        <begin position="144"/>
        <end position="160"/>
    </location>
</feature>
<evidence type="ECO:0000256" key="1">
    <source>
        <dbReference type="ARBA" id="ARBA00007025"/>
    </source>
</evidence>
<keyword evidence="4 12" id="KW-0347">Helicase</keyword>
<dbReference type="InterPro" id="IPR049730">
    <property type="entry name" value="SNF2/RAD54-like_C"/>
</dbReference>
<protein>
    <submittedName>
        <fullName evidence="12">Putative ATP-dependent helicase</fullName>
    </submittedName>
</protein>
<dbReference type="InterPro" id="IPR038718">
    <property type="entry name" value="SNF2-like_sf"/>
</dbReference>
<dbReference type="GO" id="GO:0004386">
    <property type="term" value="F:helicase activity"/>
    <property type="evidence" value="ECO:0007669"/>
    <property type="project" value="UniProtKB-KW"/>
</dbReference>
<dbReference type="CDD" id="cd18008">
    <property type="entry name" value="DEXDc_SHPRH-like"/>
    <property type="match status" value="1"/>
</dbReference>
<dbReference type="InterPro" id="IPR001841">
    <property type="entry name" value="Znf_RING"/>
</dbReference>
<dbReference type="PROSITE" id="PS51194">
    <property type="entry name" value="HELICASE_CTER"/>
    <property type="match status" value="1"/>
</dbReference>
<evidence type="ECO:0000256" key="4">
    <source>
        <dbReference type="ARBA" id="ARBA00022806"/>
    </source>
</evidence>
<keyword evidence="2" id="KW-0547">Nucleotide-binding</keyword>
<organism evidence="12 13">
    <name type="scientific">Cyphellophora attinorum</name>
    <dbReference type="NCBI Taxonomy" id="1664694"/>
    <lineage>
        <taxon>Eukaryota</taxon>
        <taxon>Fungi</taxon>
        <taxon>Dikarya</taxon>
        <taxon>Ascomycota</taxon>
        <taxon>Pezizomycotina</taxon>
        <taxon>Eurotiomycetes</taxon>
        <taxon>Chaetothyriomycetidae</taxon>
        <taxon>Chaetothyriales</taxon>
        <taxon>Cyphellophoraceae</taxon>
        <taxon>Cyphellophora</taxon>
    </lineage>
</organism>
<keyword evidence="7" id="KW-0175">Coiled coil</keyword>
<dbReference type="RefSeq" id="XP_017996936.1">
    <property type="nucleotide sequence ID" value="XM_018146349.1"/>
</dbReference>
<dbReference type="Pfam" id="PF13920">
    <property type="entry name" value="zf-C3HC4_3"/>
    <property type="match status" value="1"/>
</dbReference>
<dbReference type="AlphaFoldDB" id="A0A0N1NX96"/>
<dbReference type="GO" id="GO:0016787">
    <property type="term" value="F:hydrolase activity"/>
    <property type="evidence" value="ECO:0007669"/>
    <property type="project" value="UniProtKB-KW"/>
</dbReference>
<evidence type="ECO:0000256" key="3">
    <source>
        <dbReference type="ARBA" id="ARBA00022801"/>
    </source>
</evidence>
<dbReference type="OrthoDB" id="423559at2759"/>
<dbReference type="SMART" id="SM00490">
    <property type="entry name" value="HELICc"/>
    <property type="match status" value="1"/>
</dbReference>
<dbReference type="Pfam" id="PF00176">
    <property type="entry name" value="SNF2-rel_dom"/>
    <property type="match status" value="1"/>
</dbReference>
<feature type="region of interest" description="Disordered" evidence="8">
    <location>
        <begin position="229"/>
        <end position="311"/>
    </location>
</feature>
<evidence type="ECO:0000256" key="8">
    <source>
        <dbReference type="SAM" id="MobiDB-lite"/>
    </source>
</evidence>
<feature type="coiled-coil region" evidence="7">
    <location>
        <begin position="177"/>
        <end position="207"/>
    </location>
</feature>
<evidence type="ECO:0000313" key="12">
    <source>
        <dbReference type="EMBL" id="KPI36973.1"/>
    </source>
</evidence>
<dbReference type="Gene3D" id="3.40.50.10810">
    <property type="entry name" value="Tandem AAA-ATPase domain"/>
    <property type="match status" value="1"/>
</dbReference>
<keyword evidence="5" id="KW-0067">ATP-binding</keyword>
<dbReference type="GO" id="GO:0008270">
    <property type="term" value="F:zinc ion binding"/>
    <property type="evidence" value="ECO:0007669"/>
    <property type="project" value="UniProtKB-KW"/>
</dbReference>
<keyword evidence="3" id="KW-0378">Hydrolase</keyword>
<dbReference type="InterPro" id="IPR001650">
    <property type="entry name" value="Helicase_C-like"/>
</dbReference>
<feature type="domain" description="Helicase C-terminal" evidence="11">
    <location>
        <begin position="988"/>
        <end position="1154"/>
    </location>
</feature>
<feature type="region of interest" description="Disordered" evidence="8">
    <location>
        <begin position="923"/>
        <end position="956"/>
    </location>
</feature>
<dbReference type="InterPro" id="IPR050628">
    <property type="entry name" value="SNF2_RAD54_helicase_TF"/>
</dbReference>
<feature type="domain" description="RING-type" evidence="9">
    <location>
        <begin position="812"/>
        <end position="858"/>
    </location>
</feature>
<keyword evidence="6" id="KW-0479">Metal-binding</keyword>
<feature type="domain" description="Helicase ATP-binding" evidence="10">
    <location>
        <begin position="461"/>
        <end position="649"/>
    </location>
</feature>
<dbReference type="InterPro" id="IPR013083">
    <property type="entry name" value="Znf_RING/FYVE/PHD"/>
</dbReference>
<evidence type="ECO:0000256" key="6">
    <source>
        <dbReference type="PROSITE-ProRule" id="PRU00175"/>
    </source>
</evidence>
<accession>A0A0N1NX96</accession>
<dbReference type="VEuPathDB" id="FungiDB:AB675_6086"/>
<dbReference type="InterPro" id="IPR027417">
    <property type="entry name" value="P-loop_NTPase"/>
</dbReference>
<dbReference type="GO" id="GO:0005737">
    <property type="term" value="C:cytoplasm"/>
    <property type="evidence" value="ECO:0007669"/>
    <property type="project" value="TreeGrafter"/>
</dbReference>
<dbReference type="CDD" id="cd18793">
    <property type="entry name" value="SF2_C_SNF"/>
    <property type="match status" value="1"/>
</dbReference>
<dbReference type="InterPro" id="IPR014001">
    <property type="entry name" value="Helicase_ATP-bd"/>
</dbReference>
<dbReference type="GO" id="GO:0008094">
    <property type="term" value="F:ATP-dependent activity, acting on DNA"/>
    <property type="evidence" value="ECO:0007669"/>
    <property type="project" value="TreeGrafter"/>
</dbReference>
<feature type="compositionally biased region" description="Basic residues" evidence="8">
    <location>
        <begin position="931"/>
        <end position="946"/>
    </location>
</feature>
<evidence type="ECO:0000259" key="11">
    <source>
        <dbReference type="PROSITE" id="PS51194"/>
    </source>
</evidence>
<dbReference type="SUPFAM" id="SSF52540">
    <property type="entry name" value="P-loop containing nucleoside triphosphate hydrolases"/>
    <property type="match status" value="2"/>
</dbReference>
<dbReference type="Proteomes" id="UP000038010">
    <property type="component" value="Unassembled WGS sequence"/>
</dbReference>
<dbReference type="STRING" id="1664694.A0A0N1NX96"/>
<comment type="caution">
    <text evidence="12">The sequence shown here is derived from an EMBL/GenBank/DDBJ whole genome shotgun (WGS) entry which is preliminary data.</text>
</comment>
<comment type="similarity">
    <text evidence="1">Belongs to the SNF2/RAD54 helicase family.</text>
</comment>
<dbReference type="Gene3D" id="3.40.50.300">
    <property type="entry name" value="P-loop containing nucleotide triphosphate hydrolases"/>
    <property type="match status" value="1"/>
</dbReference>
<dbReference type="SUPFAM" id="SSF57850">
    <property type="entry name" value="RING/U-box"/>
    <property type="match status" value="1"/>
</dbReference>
<feature type="compositionally biased region" description="Polar residues" evidence="8">
    <location>
        <begin position="281"/>
        <end position="291"/>
    </location>
</feature>
<feature type="region of interest" description="Disordered" evidence="8">
    <location>
        <begin position="886"/>
        <end position="910"/>
    </location>
</feature>
<dbReference type="PANTHER" id="PTHR45626:SF16">
    <property type="entry name" value="ATP-DEPENDENT HELICASE ULS1"/>
    <property type="match status" value="1"/>
</dbReference>
<evidence type="ECO:0000256" key="2">
    <source>
        <dbReference type="ARBA" id="ARBA00022741"/>
    </source>
</evidence>
<dbReference type="GO" id="GO:0005524">
    <property type="term" value="F:ATP binding"/>
    <property type="evidence" value="ECO:0007669"/>
    <property type="project" value="UniProtKB-KW"/>
</dbReference>
<keyword evidence="6" id="KW-0862">Zinc</keyword>
<proteinExistence type="inferred from homology"/>
<evidence type="ECO:0000259" key="10">
    <source>
        <dbReference type="PROSITE" id="PS51192"/>
    </source>
</evidence>
<dbReference type="SMART" id="SM00184">
    <property type="entry name" value="RING"/>
    <property type="match status" value="1"/>
</dbReference>
<dbReference type="GO" id="GO:0005634">
    <property type="term" value="C:nucleus"/>
    <property type="evidence" value="ECO:0007669"/>
    <property type="project" value="TreeGrafter"/>
</dbReference>
<gene>
    <name evidence="12" type="ORF">AB675_6086</name>
</gene>
<dbReference type="Pfam" id="PF00271">
    <property type="entry name" value="Helicase_C"/>
    <property type="match status" value="1"/>
</dbReference>
<evidence type="ECO:0000256" key="7">
    <source>
        <dbReference type="SAM" id="Coils"/>
    </source>
</evidence>
<keyword evidence="6" id="KW-0863">Zinc-finger</keyword>
<feature type="region of interest" description="Disordered" evidence="8">
    <location>
        <begin position="57"/>
        <end position="167"/>
    </location>
</feature>
<keyword evidence="13" id="KW-1185">Reference proteome</keyword>
<dbReference type="Gene3D" id="3.30.40.10">
    <property type="entry name" value="Zinc/RING finger domain, C3HC4 (zinc finger)"/>
    <property type="match status" value="1"/>
</dbReference>
<dbReference type="EMBL" id="LFJN01000027">
    <property type="protein sequence ID" value="KPI36973.1"/>
    <property type="molecule type" value="Genomic_DNA"/>
</dbReference>
<dbReference type="InterPro" id="IPR000330">
    <property type="entry name" value="SNF2_N"/>
</dbReference>
<evidence type="ECO:0000256" key="5">
    <source>
        <dbReference type="ARBA" id="ARBA00022840"/>
    </source>
</evidence>
<dbReference type="SMART" id="SM00487">
    <property type="entry name" value="DEXDc"/>
    <property type="match status" value="1"/>
</dbReference>
<sequence>MASTPEYRPSYDEIPDIQEDIELNVGLLASLNEAEQDSETEESKKVIARNIKRLKKRLAHLTRPEQPSGGPSTQQDPGDTAQEEVRAPPSMQQLDGPSDSAGGDGLNNDSLRLPVRDFVSRKRQRGDFDDELETGSRGSKSIRASPNLSSGPSPAPSGSLDEFDLGSDGFLNELLSKDELEAQRKQLAEFEERREREKRQLEADEEFARALMASDQAVSAATAMTSATGLLPPASQRPSFTPLPRQPVSSSQTFLRGDGSFRQPPPPAQPTEAYRAAGDDSSASEANTPASEDSLAEIPASQFVQRMPSYRGPPTTMSQLGPSMPGASGKMAGMPGAFPGAALYSSTPGMSVYGQHIPNRNPSIPGASYSDPLMVGINAFSDSNPYGSLSSNQQNVLDRFGGIGGWDDYADPAKTQEEIKNLLKHIRPDEDLSKEQLAEMPQGLSRPLMPHQVSGLAWMKKMEEGTNKGGILADDMGLGKTLQAIALMLARPAPDGDRRPNLIVAPVALMEQWKREIRKFCLRGADLRNVVILHGQSRATQYNAIRNCDVVITTYGTLGSELKRRIAYDDKCKHAADPSTIKENCAILGTKSKFHRVFLDEAQNVKNRNTISSRAACSIVATHRWALTGTPMQNNVEEMYSLIKFCRIRPFNDWDKFSRDIARPIKGRYEAQKTRAMTILQGLLRAILLRRTKQSKIDGKPILQLPSKTTVEDRAIFGKDQREFYEALEKQAQIQFNRYLRNNSVGRNYSHALVLLLRLRQACCHPTLIVNSKDFSQTVSDLAPMDMVENAKALPDNVVDRLKQQVEDGFECPVCMDANEDPTIFPCGHGVCTDCFARLCENAVSNEEGSAASCPHCRAKIDANKITNMMSFLRVYCPDKEGVEPLDDIIGEDESDTDGSDDEDDSDDGADLADFIVADDEEVEYEDDKPAKKKSMGKKKKVRSKGKGKEKPTKNMSLAELRKQGLKSRAAKKKYLKRLAKDFESSAKIDKTIALLEEIHARGEGEKTIVFSSFTSFLDLLEVPLSRHPDLSIYSRYDGSMGAAARNDAVLNFTDKPNNRVILVSLKAGNAGLNLTAANHVILLDPFWNPFVEYQAADRCYRIGQEREVTIHRLLIGPDEDKRSLEGEYTVEDRILKLQEKKRELVETALDENAGSQLSRLGVRELGYLFGVNNLN</sequence>
<reference evidence="12 13" key="1">
    <citation type="submission" date="2015-06" db="EMBL/GenBank/DDBJ databases">
        <title>Draft genome of the ant-associated black yeast Phialophora attae CBS 131958.</title>
        <authorList>
            <person name="Moreno L.F."/>
            <person name="Stielow B.J."/>
            <person name="de Hoog S."/>
            <person name="Vicente V.A."/>
            <person name="Weiss V.A."/>
            <person name="de Vries M."/>
            <person name="Cruz L.M."/>
            <person name="Souza E.M."/>
        </authorList>
    </citation>
    <scope>NUCLEOTIDE SEQUENCE [LARGE SCALE GENOMIC DNA]</scope>
    <source>
        <strain evidence="12 13">CBS 131958</strain>
    </source>
</reference>
<dbReference type="PROSITE" id="PS51192">
    <property type="entry name" value="HELICASE_ATP_BIND_1"/>
    <property type="match status" value="1"/>
</dbReference>
<name>A0A0N1NX96_9EURO</name>
<evidence type="ECO:0000313" key="13">
    <source>
        <dbReference type="Proteomes" id="UP000038010"/>
    </source>
</evidence>